<feature type="non-terminal residue" evidence="2">
    <location>
        <position position="1"/>
    </location>
</feature>
<keyword evidence="1" id="KW-0812">Transmembrane</keyword>
<keyword evidence="1" id="KW-0472">Membrane</keyword>
<reference evidence="2" key="1">
    <citation type="submission" date="2022-02" db="EMBL/GenBank/DDBJ databases">
        <title>Crop Bioprotection Bacillus Genome Sequencing.</title>
        <authorList>
            <person name="Dunlap C."/>
        </authorList>
    </citation>
    <scope>NUCLEOTIDE SEQUENCE</scope>
    <source>
        <strain evidence="2">M18B4</strain>
    </source>
</reference>
<organism evidence="2 3">
    <name type="scientific">Bacillus spizizenii</name>
    <name type="common">Bacillus subtilis subsp. spizizenii</name>
    <dbReference type="NCBI Taxonomy" id="96241"/>
    <lineage>
        <taxon>Bacteria</taxon>
        <taxon>Bacillati</taxon>
        <taxon>Bacillota</taxon>
        <taxon>Bacilli</taxon>
        <taxon>Bacillales</taxon>
        <taxon>Bacillaceae</taxon>
        <taxon>Bacillus</taxon>
    </lineage>
</organism>
<gene>
    <name evidence="2" type="ORF">MOC45_04955</name>
</gene>
<feature type="non-terminal residue" evidence="2">
    <location>
        <position position="67"/>
    </location>
</feature>
<name>A0A9Q4DLA8_BACSC</name>
<proteinExistence type="predicted"/>
<dbReference type="Proteomes" id="UP001070352">
    <property type="component" value="Unassembled WGS sequence"/>
</dbReference>
<evidence type="ECO:0000313" key="2">
    <source>
        <dbReference type="EMBL" id="MCY8119964.1"/>
    </source>
</evidence>
<evidence type="ECO:0000256" key="1">
    <source>
        <dbReference type="SAM" id="Phobius"/>
    </source>
</evidence>
<dbReference type="EMBL" id="JALANJ010000006">
    <property type="protein sequence ID" value="MCY8119964.1"/>
    <property type="molecule type" value="Genomic_DNA"/>
</dbReference>
<dbReference type="AlphaFoldDB" id="A0A9Q4DLA8"/>
<evidence type="ECO:0000313" key="3">
    <source>
        <dbReference type="Proteomes" id="UP001070352"/>
    </source>
</evidence>
<comment type="caution">
    <text evidence="2">The sequence shown here is derived from an EMBL/GenBank/DDBJ whole genome shotgun (WGS) entry which is preliminary data.</text>
</comment>
<feature type="transmembrane region" description="Helical" evidence="1">
    <location>
        <begin position="37"/>
        <end position="66"/>
    </location>
</feature>
<accession>A0A9Q4DLA8</accession>
<protein>
    <submittedName>
        <fullName evidence="2">Sodium-independent anion transporter</fullName>
    </submittedName>
</protein>
<sequence>SHVPLASMAPILMVVAWNMSERKEVANMLRLKNADSFILAATFALTVLFDLIVGVATGLLLAFVFFI</sequence>
<keyword evidence="1" id="KW-1133">Transmembrane helix</keyword>